<sequence length="92" mass="10750">MKGSDPLFQWRIHFWRFHAPRRGIASVENEQVPRKAAVIMKMIIILTMRLAGSQGFYGKSGRFVDQRKEEADKKSVEGCDLEKSRIRKDKEQ</sequence>
<accession>A0A0J7L7Y7</accession>
<dbReference type="EMBL" id="LBMM01000333">
    <property type="protein sequence ID" value="KMR00604.1"/>
    <property type="molecule type" value="Genomic_DNA"/>
</dbReference>
<organism evidence="1 2">
    <name type="scientific">Lasius niger</name>
    <name type="common">Black garden ant</name>
    <dbReference type="NCBI Taxonomy" id="67767"/>
    <lineage>
        <taxon>Eukaryota</taxon>
        <taxon>Metazoa</taxon>
        <taxon>Ecdysozoa</taxon>
        <taxon>Arthropoda</taxon>
        <taxon>Hexapoda</taxon>
        <taxon>Insecta</taxon>
        <taxon>Pterygota</taxon>
        <taxon>Neoptera</taxon>
        <taxon>Endopterygota</taxon>
        <taxon>Hymenoptera</taxon>
        <taxon>Apocrita</taxon>
        <taxon>Aculeata</taxon>
        <taxon>Formicoidea</taxon>
        <taxon>Formicidae</taxon>
        <taxon>Formicinae</taxon>
        <taxon>Lasius</taxon>
        <taxon>Lasius</taxon>
    </lineage>
</organism>
<comment type="caution">
    <text evidence="1">The sequence shown here is derived from an EMBL/GenBank/DDBJ whole genome shotgun (WGS) entry which is preliminary data.</text>
</comment>
<evidence type="ECO:0000313" key="1">
    <source>
        <dbReference type="EMBL" id="KMR00604.1"/>
    </source>
</evidence>
<name>A0A0J7L7Y7_LASNI</name>
<evidence type="ECO:0000313" key="2">
    <source>
        <dbReference type="Proteomes" id="UP000036403"/>
    </source>
</evidence>
<dbReference type="AlphaFoldDB" id="A0A0J7L7Y7"/>
<gene>
    <name evidence="1" type="ORF">RF55_1018</name>
</gene>
<reference evidence="1 2" key="1">
    <citation type="submission" date="2015-04" db="EMBL/GenBank/DDBJ databases">
        <title>Lasius niger genome sequencing.</title>
        <authorList>
            <person name="Konorov E.A."/>
            <person name="Nikitin M.A."/>
            <person name="Kirill M.V."/>
            <person name="Chang P."/>
        </authorList>
    </citation>
    <scope>NUCLEOTIDE SEQUENCE [LARGE SCALE GENOMIC DNA]</scope>
    <source>
        <tissue evidence="1">Whole</tissue>
    </source>
</reference>
<dbReference type="PaxDb" id="67767-A0A0J7L7Y7"/>
<dbReference type="Proteomes" id="UP000036403">
    <property type="component" value="Unassembled WGS sequence"/>
</dbReference>
<keyword evidence="2" id="KW-1185">Reference proteome</keyword>
<protein>
    <submittedName>
        <fullName evidence="1">Uncharacterized protein</fullName>
    </submittedName>
</protein>
<proteinExistence type="predicted"/>